<protein>
    <submittedName>
        <fullName evidence="4">CSON015120 protein</fullName>
    </submittedName>
</protein>
<dbReference type="OMA" id="FTPFCTL"/>
<reference evidence="4" key="1">
    <citation type="submission" date="2018-04" db="EMBL/GenBank/DDBJ databases">
        <authorList>
            <person name="Go L.Y."/>
            <person name="Mitchell J.A."/>
        </authorList>
    </citation>
    <scope>NUCLEOTIDE SEQUENCE</scope>
    <source>
        <tissue evidence="4">Whole organism</tissue>
    </source>
</reference>
<feature type="region of interest" description="Disordered" evidence="1">
    <location>
        <begin position="27"/>
        <end position="52"/>
    </location>
</feature>
<feature type="transmembrane region" description="Helical" evidence="2">
    <location>
        <begin position="141"/>
        <end position="165"/>
    </location>
</feature>
<dbReference type="EMBL" id="UFQS01000930">
    <property type="protein sequence ID" value="SSX07821.1"/>
    <property type="molecule type" value="Genomic_DNA"/>
</dbReference>
<gene>
    <name evidence="4" type="primary">CSON015120</name>
</gene>
<keyword evidence="2" id="KW-0472">Membrane</keyword>
<evidence type="ECO:0000313" key="5">
    <source>
        <dbReference type="EMBL" id="SSX28055.1"/>
    </source>
</evidence>
<keyword evidence="3" id="KW-0732">Signal</keyword>
<dbReference type="AlphaFoldDB" id="A0A336KTR1"/>
<dbReference type="VEuPathDB" id="VectorBase:CSON015120"/>
<evidence type="ECO:0000256" key="1">
    <source>
        <dbReference type="SAM" id="MobiDB-lite"/>
    </source>
</evidence>
<feature type="chain" id="PRO_5036062089" evidence="3">
    <location>
        <begin position="18"/>
        <end position="229"/>
    </location>
</feature>
<name>A0A336KTR1_CULSO</name>
<keyword evidence="2" id="KW-0812">Transmembrane</keyword>
<evidence type="ECO:0000256" key="2">
    <source>
        <dbReference type="SAM" id="Phobius"/>
    </source>
</evidence>
<feature type="signal peptide" evidence="3">
    <location>
        <begin position="1"/>
        <end position="17"/>
    </location>
</feature>
<organism evidence="4">
    <name type="scientific">Culicoides sonorensis</name>
    <name type="common">Biting midge</name>
    <dbReference type="NCBI Taxonomy" id="179676"/>
    <lineage>
        <taxon>Eukaryota</taxon>
        <taxon>Metazoa</taxon>
        <taxon>Ecdysozoa</taxon>
        <taxon>Arthropoda</taxon>
        <taxon>Hexapoda</taxon>
        <taxon>Insecta</taxon>
        <taxon>Pterygota</taxon>
        <taxon>Neoptera</taxon>
        <taxon>Endopterygota</taxon>
        <taxon>Diptera</taxon>
        <taxon>Nematocera</taxon>
        <taxon>Chironomoidea</taxon>
        <taxon>Ceratopogonidae</taxon>
        <taxon>Ceratopogoninae</taxon>
        <taxon>Culicoides</taxon>
        <taxon>Monoculicoides</taxon>
    </lineage>
</organism>
<proteinExistence type="predicted"/>
<accession>A0A336KTR1</accession>
<dbReference type="EMBL" id="UFQT01000930">
    <property type="protein sequence ID" value="SSX28055.1"/>
    <property type="molecule type" value="Genomic_DNA"/>
</dbReference>
<sequence length="229" mass="25016">MKLKIFLLSCFIPTIFGATVIPPTSPVPSKLDVNETQDEQKSKELPNHPINNNPAFDPSMYQNFVPQDAVQQYVSQYSSGPTYPAAGPYPTYTEALIPSFESIIIPATALETKQEPVSSFSGLLDALGPVIRTLFGIVSKIGGTLLSIAGVVIFGGLITSLFCAFTPFCRISFLETPVQALKNNTMEAIDKMGTEITTERIRRAAEFVTAAIEKFENLQKLARVSKAYK</sequence>
<evidence type="ECO:0000313" key="4">
    <source>
        <dbReference type="EMBL" id="SSX07821.1"/>
    </source>
</evidence>
<keyword evidence="2" id="KW-1133">Transmembrane helix</keyword>
<reference evidence="5" key="2">
    <citation type="submission" date="2018-07" db="EMBL/GenBank/DDBJ databases">
        <authorList>
            <person name="Quirk P.G."/>
            <person name="Krulwich T.A."/>
        </authorList>
    </citation>
    <scope>NUCLEOTIDE SEQUENCE</scope>
</reference>
<evidence type="ECO:0000256" key="3">
    <source>
        <dbReference type="SAM" id="SignalP"/>
    </source>
</evidence>